<dbReference type="AlphaFoldDB" id="A0A2P2Q2K8"/>
<organism evidence="1">
    <name type="scientific">Rhizophora mucronata</name>
    <name type="common">Asiatic mangrove</name>
    <dbReference type="NCBI Taxonomy" id="61149"/>
    <lineage>
        <taxon>Eukaryota</taxon>
        <taxon>Viridiplantae</taxon>
        <taxon>Streptophyta</taxon>
        <taxon>Embryophyta</taxon>
        <taxon>Tracheophyta</taxon>
        <taxon>Spermatophyta</taxon>
        <taxon>Magnoliopsida</taxon>
        <taxon>eudicotyledons</taxon>
        <taxon>Gunneridae</taxon>
        <taxon>Pentapetalae</taxon>
        <taxon>rosids</taxon>
        <taxon>fabids</taxon>
        <taxon>Malpighiales</taxon>
        <taxon>Rhizophoraceae</taxon>
        <taxon>Rhizophora</taxon>
    </lineage>
</organism>
<proteinExistence type="predicted"/>
<protein>
    <submittedName>
        <fullName evidence="1">Uncharacterized protein</fullName>
    </submittedName>
</protein>
<name>A0A2P2Q2K8_RHIMU</name>
<evidence type="ECO:0000313" key="1">
    <source>
        <dbReference type="EMBL" id="MBX61221.1"/>
    </source>
</evidence>
<dbReference type="EMBL" id="GGEC01080737">
    <property type="protein sequence ID" value="MBX61221.1"/>
    <property type="molecule type" value="Transcribed_RNA"/>
</dbReference>
<reference evidence="1" key="1">
    <citation type="submission" date="2018-02" db="EMBL/GenBank/DDBJ databases">
        <title>Rhizophora mucronata_Transcriptome.</title>
        <authorList>
            <person name="Meera S.P."/>
            <person name="Sreeshan A."/>
            <person name="Augustine A."/>
        </authorList>
    </citation>
    <scope>NUCLEOTIDE SEQUENCE</scope>
    <source>
        <tissue evidence="1">Leaf</tissue>
    </source>
</reference>
<accession>A0A2P2Q2K8</accession>
<sequence>MCETGYPVQYIQQYPQPRWVVLMQKTDPEAWLCQNQRYEAPYQSLRECSLV</sequence>